<reference evidence="2 3" key="1">
    <citation type="submission" date="2023-07" db="EMBL/GenBank/DDBJ databases">
        <title>Genomic Encyclopedia of Type Strains, Phase IV (KMG-IV): sequencing the most valuable type-strain genomes for metagenomic binning, comparative biology and taxonomic classification.</title>
        <authorList>
            <person name="Goeker M."/>
        </authorList>
    </citation>
    <scope>NUCLEOTIDE SEQUENCE [LARGE SCALE GENOMIC DNA]</scope>
    <source>
        <strain evidence="2 3">B1-1</strain>
    </source>
</reference>
<evidence type="ECO:0000259" key="1">
    <source>
        <dbReference type="Pfam" id="PF12146"/>
    </source>
</evidence>
<name>A0ABU0M990_9HYPH</name>
<sequence length="312" mass="33522">MRFISLPDNPMPEGLEARTVTAGDGVRLRAALVRPAGQPRGTVALLQGRAETIEKYYEVIGELVARGFVVAALDWRGQGGSDRGLANPLKGHVDDFADYDRDLAAFTASLLRAETPEPRFALAHSTGALILLRALRGRDTPFSRTVLTAPLIGLGSMNPPGWFVDGLSGLLTAAGLGDFYPPGASLVRVEERSFEGNPLTGDARRFSRMLAIVRDRPDLAIGPPTIGWLHAACAAMREASRPGFAAAIATPVLAVSAGADRVVKPVATERLIRRIRLGRQVVIRGARHEILMERDDIRSAFWAAFDAFIPGA</sequence>
<dbReference type="InterPro" id="IPR051044">
    <property type="entry name" value="MAG_DAG_Lipase"/>
</dbReference>
<dbReference type="InterPro" id="IPR022742">
    <property type="entry name" value="Hydrolase_4"/>
</dbReference>
<protein>
    <submittedName>
        <fullName evidence="2">Lysophospholipase</fullName>
        <ecNumber evidence="2">3.1.1.5</ecNumber>
    </submittedName>
</protein>
<evidence type="ECO:0000313" key="2">
    <source>
        <dbReference type="EMBL" id="MDQ0517535.1"/>
    </source>
</evidence>
<dbReference type="Pfam" id="PF12146">
    <property type="entry name" value="Hydrolase_4"/>
    <property type="match status" value="1"/>
</dbReference>
<dbReference type="RefSeq" id="WP_266283117.1">
    <property type="nucleotide sequence ID" value="NZ_JAPKNF010000002.1"/>
</dbReference>
<gene>
    <name evidence="2" type="ORF">QO015_003148</name>
</gene>
<evidence type="ECO:0000313" key="3">
    <source>
        <dbReference type="Proteomes" id="UP001223743"/>
    </source>
</evidence>
<comment type="caution">
    <text evidence="2">The sequence shown here is derived from an EMBL/GenBank/DDBJ whole genome shotgun (WGS) entry which is preliminary data.</text>
</comment>
<dbReference type="EMBL" id="JAUSWJ010000001">
    <property type="protein sequence ID" value="MDQ0517535.1"/>
    <property type="molecule type" value="Genomic_DNA"/>
</dbReference>
<dbReference type="EC" id="3.1.1.5" evidence="2"/>
<dbReference type="SUPFAM" id="SSF53474">
    <property type="entry name" value="alpha/beta-Hydrolases"/>
    <property type="match status" value="1"/>
</dbReference>
<keyword evidence="3" id="KW-1185">Reference proteome</keyword>
<dbReference type="Gene3D" id="3.40.50.1820">
    <property type="entry name" value="alpha/beta hydrolase"/>
    <property type="match status" value="1"/>
</dbReference>
<feature type="domain" description="Serine aminopeptidase S33" evidence="1">
    <location>
        <begin position="38"/>
        <end position="295"/>
    </location>
</feature>
<dbReference type="InterPro" id="IPR029058">
    <property type="entry name" value="AB_hydrolase_fold"/>
</dbReference>
<proteinExistence type="predicted"/>
<dbReference type="GO" id="GO:0004622">
    <property type="term" value="F:phosphatidylcholine lysophospholipase activity"/>
    <property type="evidence" value="ECO:0007669"/>
    <property type="project" value="UniProtKB-EC"/>
</dbReference>
<dbReference type="Proteomes" id="UP001223743">
    <property type="component" value="Unassembled WGS sequence"/>
</dbReference>
<keyword evidence="2" id="KW-0378">Hydrolase</keyword>
<dbReference type="PANTHER" id="PTHR11614">
    <property type="entry name" value="PHOSPHOLIPASE-RELATED"/>
    <property type="match status" value="1"/>
</dbReference>
<organism evidence="2 3">
    <name type="scientific">Kaistia geumhonensis</name>
    <dbReference type="NCBI Taxonomy" id="410839"/>
    <lineage>
        <taxon>Bacteria</taxon>
        <taxon>Pseudomonadati</taxon>
        <taxon>Pseudomonadota</taxon>
        <taxon>Alphaproteobacteria</taxon>
        <taxon>Hyphomicrobiales</taxon>
        <taxon>Kaistiaceae</taxon>
        <taxon>Kaistia</taxon>
    </lineage>
</organism>
<accession>A0ABU0M990</accession>